<proteinExistence type="predicted"/>
<evidence type="ECO:0000256" key="1">
    <source>
        <dbReference type="SAM" id="MobiDB-lite"/>
    </source>
</evidence>
<dbReference type="InterPro" id="IPR006764">
    <property type="entry name" value="SAM_dep_MeTrfase_SAV2177_type"/>
</dbReference>
<dbReference type="EMBL" id="JNFP01000137">
    <property type="protein sequence ID" value="KIA59440.1"/>
    <property type="molecule type" value="Genomic_DNA"/>
</dbReference>
<organism evidence="2 3">
    <name type="scientific">Nocardia vulneris</name>
    <dbReference type="NCBI Taxonomy" id="1141657"/>
    <lineage>
        <taxon>Bacteria</taxon>
        <taxon>Bacillati</taxon>
        <taxon>Actinomycetota</taxon>
        <taxon>Actinomycetes</taxon>
        <taxon>Mycobacteriales</taxon>
        <taxon>Nocardiaceae</taxon>
        <taxon>Nocardia</taxon>
    </lineage>
</organism>
<dbReference type="RefSeq" id="WP_043683702.1">
    <property type="nucleotide sequence ID" value="NZ_BDCI01000011.1"/>
</dbReference>
<name>A0ABR4Z272_9NOCA</name>
<dbReference type="Proteomes" id="UP000031364">
    <property type="component" value="Unassembled WGS sequence"/>
</dbReference>
<dbReference type="CDD" id="cd02440">
    <property type="entry name" value="AdoMet_MTases"/>
    <property type="match status" value="1"/>
</dbReference>
<evidence type="ECO:0000313" key="2">
    <source>
        <dbReference type="EMBL" id="KIA59440.1"/>
    </source>
</evidence>
<feature type="region of interest" description="Disordered" evidence="1">
    <location>
        <begin position="184"/>
        <end position="209"/>
    </location>
</feature>
<dbReference type="Pfam" id="PF04672">
    <property type="entry name" value="Methyltransf_19"/>
    <property type="match status" value="1"/>
</dbReference>
<dbReference type="Gene3D" id="3.40.50.150">
    <property type="entry name" value="Vaccinia Virus protein VP39"/>
    <property type="match status" value="1"/>
</dbReference>
<comment type="caution">
    <text evidence="2">The sequence shown here is derived from an EMBL/GenBank/DDBJ whole genome shotgun (WGS) entry which is preliminary data.</text>
</comment>
<sequence length="261" mass="28697">MDRAPGLNPTVPSSARIYDYMLGGKDNYEVDRQVAHRMLAIAPDTRTLAWFIRQFLVRAVELAADAGVKQFIDLGAGIPTSPNVHEVAREIEPSARVVYVDNDPVVRAHCDALLANSPGLSVMQADIRRPREIIDRLRTESRIDFEEPIAVLMIGVLHYVMDEEKPADILAAFRDAMAPGSYLAMTHGSNETNPDFISQSQSDTENTPSQVRYRSAEEIEALMAGFELIPPGVAPAQQFLHTDLPATRLVIYGGLGRKSAG</sequence>
<gene>
    <name evidence="2" type="ORF">FG87_43365</name>
</gene>
<dbReference type="SUPFAM" id="SSF53335">
    <property type="entry name" value="S-adenosyl-L-methionine-dependent methyltransferases"/>
    <property type="match status" value="1"/>
</dbReference>
<protein>
    <recommendedName>
        <fullName evidence="4">Methyltransferase</fullName>
    </recommendedName>
</protein>
<accession>A0ABR4Z272</accession>
<dbReference type="PIRSF" id="PIRSF017393">
    <property type="entry name" value="MTase_SAV2177"/>
    <property type="match status" value="1"/>
</dbReference>
<keyword evidence="3" id="KW-1185">Reference proteome</keyword>
<evidence type="ECO:0008006" key="4">
    <source>
        <dbReference type="Google" id="ProtNLM"/>
    </source>
</evidence>
<reference evidence="2 3" key="1">
    <citation type="journal article" date="2014" name="Int. J. Syst. Evol. Microbiol.">
        <title>Nocardia vulneris sp. nov., isolated from wounds of human patients in North America.</title>
        <authorList>
            <person name="Lasker B.A."/>
            <person name="Bell M."/>
            <person name="Klenk H.P."/>
            <person name="Sproer C."/>
            <person name="Schumann C."/>
            <person name="Schumann P."/>
            <person name="Brown J.M."/>
        </authorList>
    </citation>
    <scope>NUCLEOTIDE SEQUENCE [LARGE SCALE GENOMIC DNA]</scope>
    <source>
        <strain evidence="2 3">W9851</strain>
    </source>
</reference>
<feature type="compositionally biased region" description="Polar residues" evidence="1">
    <location>
        <begin position="187"/>
        <end position="209"/>
    </location>
</feature>
<evidence type="ECO:0000313" key="3">
    <source>
        <dbReference type="Proteomes" id="UP000031364"/>
    </source>
</evidence>
<dbReference type="InterPro" id="IPR029063">
    <property type="entry name" value="SAM-dependent_MTases_sf"/>
</dbReference>